<evidence type="ECO:0000256" key="3">
    <source>
        <dbReference type="ARBA" id="ARBA00022692"/>
    </source>
</evidence>
<reference evidence="9" key="2">
    <citation type="submission" date="2021-04" db="EMBL/GenBank/DDBJ databases">
        <authorList>
            <person name="Podell S."/>
        </authorList>
    </citation>
    <scope>NUCLEOTIDE SEQUENCE</scope>
    <source>
        <strain evidence="9">Hildebrandi</strain>
    </source>
</reference>
<reference evidence="9" key="1">
    <citation type="journal article" date="2021" name="Sci. Rep.">
        <title>Diploid genomic architecture of Nitzschia inconspicua, an elite biomass production diatom.</title>
        <authorList>
            <person name="Oliver A."/>
            <person name="Podell S."/>
            <person name="Pinowska A."/>
            <person name="Traller J.C."/>
            <person name="Smith S.R."/>
            <person name="McClure R."/>
            <person name="Beliaev A."/>
            <person name="Bohutskyi P."/>
            <person name="Hill E.A."/>
            <person name="Rabines A."/>
            <person name="Zheng H."/>
            <person name="Allen L.Z."/>
            <person name="Kuo A."/>
            <person name="Grigoriev I.V."/>
            <person name="Allen A.E."/>
            <person name="Hazlebeck D."/>
            <person name="Allen E.E."/>
        </authorList>
    </citation>
    <scope>NUCLEOTIDE SEQUENCE</scope>
    <source>
        <strain evidence="9">Hildebrandi</strain>
    </source>
</reference>
<protein>
    <submittedName>
        <fullName evidence="9">ABC transporter</fullName>
    </submittedName>
</protein>
<dbReference type="PANTHER" id="PTHR48041">
    <property type="entry name" value="ABC TRANSPORTER G FAMILY MEMBER 28"/>
    <property type="match status" value="1"/>
</dbReference>
<dbReference type="InterPro" id="IPR013525">
    <property type="entry name" value="ABC2_TM"/>
</dbReference>
<dbReference type="InterPro" id="IPR043926">
    <property type="entry name" value="ABCG_dom"/>
</dbReference>
<evidence type="ECO:0000313" key="10">
    <source>
        <dbReference type="EMBL" id="KAG7345855.1"/>
    </source>
</evidence>
<name>A0A9K3PAF5_9STRA</name>
<feature type="compositionally biased region" description="Basic residues" evidence="6">
    <location>
        <begin position="81"/>
        <end position="92"/>
    </location>
</feature>
<feature type="region of interest" description="Disordered" evidence="6">
    <location>
        <begin position="1"/>
        <end position="131"/>
    </location>
</feature>
<dbReference type="EMBL" id="JAGRRH010000021">
    <property type="protein sequence ID" value="KAG7345855.1"/>
    <property type="molecule type" value="Genomic_DNA"/>
</dbReference>
<dbReference type="OrthoDB" id="190880at2759"/>
<dbReference type="EMBL" id="JAGRRH010000011">
    <property type="protein sequence ID" value="KAG7362337.1"/>
    <property type="molecule type" value="Genomic_DNA"/>
</dbReference>
<feature type="transmembrane region" description="Helical" evidence="7">
    <location>
        <begin position="532"/>
        <end position="552"/>
    </location>
</feature>
<dbReference type="SMART" id="SM00382">
    <property type="entry name" value="AAA"/>
    <property type="match status" value="1"/>
</dbReference>
<evidence type="ECO:0000256" key="6">
    <source>
        <dbReference type="SAM" id="MobiDB-lite"/>
    </source>
</evidence>
<feature type="compositionally biased region" description="Basic residues" evidence="6">
    <location>
        <begin position="57"/>
        <end position="67"/>
    </location>
</feature>
<evidence type="ECO:0000256" key="1">
    <source>
        <dbReference type="ARBA" id="ARBA00004141"/>
    </source>
</evidence>
<evidence type="ECO:0000313" key="9">
    <source>
        <dbReference type="EMBL" id="KAG7339730.1"/>
    </source>
</evidence>
<evidence type="ECO:0000256" key="2">
    <source>
        <dbReference type="ARBA" id="ARBA00022448"/>
    </source>
</evidence>
<keyword evidence="5 7" id="KW-0472">Membrane</keyword>
<comment type="subcellular location">
    <subcellularLocation>
        <location evidence="1">Membrane</location>
        <topology evidence="1">Multi-pass membrane protein</topology>
    </subcellularLocation>
</comment>
<proteinExistence type="predicted"/>
<keyword evidence="4 7" id="KW-1133">Transmembrane helix</keyword>
<feature type="compositionally biased region" description="Polar residues" evidence="6">
    <location>
        <begin position="111"/>
        <end position="130"/>
    </location>
</feature>
<comment type="caution">
    <text evidence="9">The sequence shown here is derived from an EMBL/GenBank/DDBJ whole genome shotgun (WGS) entry which is preliminary data.</text>
</comment>
<feature type="compositionally biased region" description="Acidic residues" evidence="6">
    <location>
        <begin position="1"/>
        <end position="10"/>
    </location>
</feature>
<dbReference type="GO" id="GO:0140359">
    <property type="term" value="F:ABC-type transporter activity"/>
    <property type="evidence" value="ECO:0007669"/>
    <property type="project" value="InterPro"/>
</dbReference>
<evidence type="ECO:0000256" key="7">
    <source>
        <dbReference type="SAM" id="Phobius"/>
    </source>
</evidence>
<feature type="transmembrane region" description="Helical" evidence="7">
    <location>
        <begin position="492"/>
        <end position="512"/>
    </location>
</feature>
<dbReference type="Proteomes" id="UP000693970">
    <property type="component" value="Unassembled WGS sequence"/>
</dbReference>
<dbReference type="PANTHER" id="PTHR48041:SF139">
    <property type="entry name" value="PROTEIN SCARLET"/>
    <property type="match status" value="1"/>
</dbReference>
<dbReference type="InterPro" id="IPR003593">
    <property type="entry name" value="AAA+_ATPase"/>
</dbReference>
<dbReference type="PROSITE" id="PS50893">
    <property type="entry name" value="ABC_TRANSPORTER_2"/>
    <property type="match status" value="1"/>
</dbReference>
<evidence type="ECO:0000256" key="4">
    <source>
        <dbReference type="ARBA" id="ARBA00022989"/>
    </source>
</evidence>
<feature type="transmembrane region" description="Helical" evidence="7">
    <location>
        <begin position="726"/>
        <end position="747"/>
    </location>
</feature>
<feature type="transmembrane region" description="Helical" evidence="7">
    <location>
        <begin position="606"/>
        <end position="629"/>
    </location>
</feature>
<dbReference type="GO" id="GO:0016887">
    <property type="term" value="F:ATP hydrolysis activity"/>
    <property type="evidence" value="ECO:0007669"/>
    <property type="project" value="InterPro"/>
</dbReference>
<feature type="transmembrane region" description="Helical" evidence="7">
    <location>
        <begin position="578"/>
        <end position="600"/>
    </location>
</feature>
<dbReference type="InterPro" id="IPR003439">
    <property type="entry name" value="ABC_transporter-like_ATP-bd"/>
</dbReference>
<dbReference type="Pfam" id="PF01061">
    <property type="entry name" value="ABC2_membrane"/>
    <property type="match status" value="1"/>
</dbReference>
<dbReference type="InterPro" id="IPR050352">
    <property type="entry name" value="ABCG_transporters"/>
</dbReference>
<dbReference type="GO" id="GO:0005524">
    <property type="term" value="F:ATP binding"/>
    <property type="evidence" value="ECO:0007669"/>
    <property type="project" value="InterPro"/>
</dbReference>
<keyword evidence="12" id="KW-1185">Reference proteome</keyword>
<evidence type="ECO:0000313" key="12">
    <source>
        <dbReference type="Proteomes" id="UP000693970"/>
    </source>
</evidence>
<dbReference type="EMBL" id="JAGRRH010000031">
    <property type="protein sequence ID" value="KAG7339730.1"/>
    <property type="molecule type" value="Genomic_DNA"/>
</dbReference>
<dbReference type="Pfam" id="PF19055">
    <property type="entry name" value="ABC2_membrane_7"/>
    <property type="match status" value="1"/>
</dbReference>
<sequence>MAVTEAEDQEMATKTTQTETTDSPRTPEKKKSIKKKKSKKNLDNGDDENGDENRPTTPKKKKSKKKLYGNDAAESEEEKPKPKKKKSMKQKSSHKDGMDDGSSEDVDRTNNQEQPSTAMSTSGEGRSSAYTRKKSSMLAVSDDPFALREGKTLLWRNVNMVLKGKNENEPDRMLLNNVWGEVPEQQTTAIMGPSGAGKTSLLNVLAGRAKTRGRISITSDVRLNNFAVDPTNINVRKHIAFVAQDDSLQTTSTPREAIYFSAKLRLPRTTPQKNLDKLVKKMLAELGLESCADTFVGGQLLKGISGGERKRTSVGVELVVRPAMVFLDEPTSGLDSFSAIQLCQVLKKVANAGSSVLFTIHQPASEIFNAFDRLILMNKGRVMFQGLVEDVPSYFKEHNHPLPKKYNPADWIMNVAQANSIKQLDDDGFFPKGERMLPEPYTTDGVEGKDELGITLTEHHLAEDFDDSTPGIFTQLSMLSNREIKNIRRDTAAVGGRFGLTIFLSLLVGLIFKDVGGQPRDTVSNLNSQFGALIMVLLMSMFGTAQPALLAFPEERPVFLREYSTSHYSVIAYFMSRFCMEAFITALQILVQVIITYFLIGFQSNFIMLYVAVYSLAMSSTALAVLLGCSIEDPKLGQEMLPILFVPQMLFAGFFVAPKLIPVWLRWAQYLCTLTYAVRIALVEEFGDGCPAFYPNGTVIEDEAGQVVDPCYNLLDNVGADSDDTWWNWLVLVALFAAFRLTALFVLQRKATKFF</sequence>
<accession>A0A9K3PAF5</accession>
<keyword evidence="2" id="KW-0813">Transport</keyword>
<keyword evidence="3 7" id="KW-0812">Transmembrane</keyword>
<evidence type="ECO:0000256" key="5">
    <source>
        <dbReference type="ARBA" id="ARBA00023136"/>
    </source>
</evidence>
<dbReference type="AlphaFoldDB" id="A0A9K3PAF5"/>
<dbReference type="Pfam" id="PF00005">
    <property type="entry name" value="ABC_tran"/>
    <property type="match status" value="1"/>
</dbReference>
<organism evidence="9 12">
    <name type="scientific">Nitzschia inconspicua</name>
    <dbReference type="NCBI Taxonomy" id="303405"/>
    <lineage>
        <taxon>Eukaryota</taxon>
        <taxon>Sar</taxon>
        <taxon>Stramenopiles</taxon>
        <taxon>Ochrophyta</taxon>
        <taxon>Bacillariophyta</taxon>
        <taxon>Bacillariophyceae</taxon>
        <taxon>Bacillariophycidae</taxon>
        <taxon>Bacillariales</taxon>
        <taxon>Bacillariaceae</taxon>
        <taxon>Nitzschia</taxon>
    </lineage>
</organism>
<feature type="domain" description="ABC transporter" evidence="8">
    <location>
        <begin position="155"/>
        <end position="404"/>
    </location>
</feature>
<evidence type="ECO:0000259" key="8">
    <source>
        <dbReference type="PROSITE" id="PS50893"/>
    </source>
</evidence>
<dbReference type="GO" id="GO:0016020">
    <property type="term" value="C:membrane"/>
    <property type="evidence" value="ECO:0007669"/>
    <property type="project" value="UniProtKB-SubCell"/>
</dbReference>
<gene>
    <name evidence="10" type="ORF">IV203_004922</name>
    <name evidence="9" type="ORF">IV203_024769</name>
    <name evidence="11" type="ORF">IV203_025221</name>
</gene>
<feature type="transmembrane region" description="Helical" evidence="7">
    <location>
        <begin position="641"/>
        <end position="661"/>
    </location>
</feature>
<evidence type="ECO:0000313" key="11">
    <source>
        <dbReference type="EMBL" id="KAG7362337.1"/>
    </source>
</evidence>